<protein>
    <submittedName>
        <fullName evidence="6">Thiosulfate dehydrogenase [quinone] large subunit</fullName>
    </submittedName>
</protein>
<evidence type="ECO:0000313" key="7">
    <source>
        <dbReference type="Proteomes" id="UP000283387"/>
    </source>
</evidence>
<keyword evidence="7" id="KW-1185">Reference proteome</keyword>
<dbReference type="OrthoDB" id="1429638at2"/>
<accession>A0A419VY81</accession>
<evidence type="ECO:0000256" key="3">
    <source>
        <dbReference type="ARBA" id="ARBA00022989"/>
    </source>
</evidence>
<gene>
    <name evidence="6" type="ORF">BC643_3309</name>
</gene>
<name>A0A419VY81_9BACT</name>
<evidence type="ECO:0000256" key="1">
    <source>
        <dbReference type="ARBA" id="ARBA00004141"/>
    </source>
</evidence>
<dbReference type="InterPro" id="IPR032808">
    <property type="entry name" value="DoxX"/>
</dbReference>
<dbReference type="AlphaFoldDB" id="A0A419VY81"/>
<dbReference type="GO" id="GO:0016020">
    <property type="term" value="C:membrane"/>
    <property type="evidence" value="ECO:0007669"/>
    <property type="project" value="UniProtKB-SubCell"/>
</dbReference>
<dbReference type="Pfam" id="PF07681">
    <property type="entry name" value="DoxX"/>
    <property type="match status" value="1"/>
</dbReference>
<dbReference type="Proteomes" id="UP000283387">
    <property type="component" value="Unassembled WGS sequence"/>
</dbReference>
<keyword evidence="4 5" id="KW-0472">Membrane</keyword>
<evidence type="ECO:0000256" key="4">
    <source>
        <dbReference type="ARBA" id="ARBA00023136"/>
    </source>
</evidence>
<evidence type="ECO:0000256" key="5">
    <source>
        <dbReference type="SAM" id="Phobius"/>
    </source>
</evidence>
<proteinExistence type="predicted"/>
<feature type="transmembrane region" description="Helical" evidence="5">
    <location>
        <begin position="84"/>
        <end position="106"/>
    </location>
</feature>
<organism evidence="6 7">
    <name type="scientific">Mangrovibacterium diazotrophicum</name>
    <dbReference type="NCBI Taxonomy" id="1261403"/>
    <lineage>
        <taxon>Bacteria</taxon>
        <taxon>Pseudomonadati</taxon>
        <taxon>Bacteroidota</taxon>
        <taxon>Bacteroidia</taxon>
        <taxon>Marinilabiliales</taxon>
        <taxon>Prolixibacteraceae</taxon>
        <taxon>Mangrovibacterium</taxon>
    </lineage>
</organism>
<dbReference type="RefSeq" id="WP_120274351.1">
    <property type="nucleotide sequence ID" value="NZ_RAPN01000002.1"/>
</dbReference>
<keyword evidence="2 5" id="KW-0812">Transmembrane</keyword>
<sequence length="161" mass="18078">MKSEIIYSKWQLAILVSSRVLIGWYCLYEGIIKLMNPSWSAYAFLMDSQGMFASFFHSLAASPTSLSIVNFLNVYGLIAIGLGLVLGLFTRVATLSGIIVIFLYFLSHPALINASYMLPSGESAMWVNKNLIFVFLLLILLVYPTGRRIGLDRLLFNRPKK</sequence>
<dbReference type="EMBL" id="RAPN01000002">
    <property type="protein sequence ID" value="RKD88166.1"/>
    <property type="molecule type" value="Genomic_DNA"/>
</dbReference>
<evidence type="ECO:0000313" key="6">
    <source>
        <dbReference type="EMBL" id="RKD88166.1"/>
    </source>
</evidence>
<keyword evidence="3 5" id="KW-1133">Transmembrane helix</keyword>
<comment type="caution">
    <text evidence="6">The sequence shown here is derived from an EMBL/GenBank/DDBJ whole genome shotgun (WGS) entry which is preliminary data.</text>
</comment>
<reference evidence="6 7" key="1">
    <citation type="submission" date="2018-09" db="EMBL/GenBank/DDBJ databases">
        <title>Genomic Encyclopedia of Archaeal and Bacterial Type Strains, Phase II (KMG-II): from individual species to whole genera.</title>
        <authorList>
            <person name="Goeker M."/>
        </authorList>
    </citation>
    <scope>NUCLEOTIDE SEQUENCE [LARGE SCALE GENOMIC DNA]</scope>
    <source>
        <strain evidence="6 7">DSM 27148</strain>
    </source>
</reference>
<evidence type="ECO:0000256" key="2">
    <source>
        <dbReference type="ARBA" id="ARBA00022692"/>
    </source>
</evidence>
<feature type="transmembrane region" description="Helical" evidence="5">
    <location>
        <begin position="126"/>
        <end position="143"/>
    </location>
</feature>
<comment type="subcellular location">
    <subcellularLocation>
        <location evidence="1">Membrane</location>
        <topology evidence="1">Multi-pass membrane protein</topology>
    </subcellularLocation>
</comment>